<accession>A0ABT2FHZ7</accession>
<keyword evidence="4" id="KW-0963">Cytoplasm</keyword>
<evidence type="ECO:0000313" key="12">
    <source>
        <dbReference type="EMBL" id="MCS4554866.1"/>
    </source>
</evidence>
<evidence type="ECO:0000256" key="3">
    <source>
        <dbReference type="ARBA" id="ARBA00015195"/>
    </source>
</evidence>
<evidence type="ECO:0000256" key="9">
    <source>
        <dbReference type="ARBA" id="ARBA00024910"/>
    </source>
</evidence>
<reference evidence="13" key="2">
    <citation type="submission" date="2023-07" db="EMBL/GenBank/DDBJ databases">
        <title>Shewanella mangrovi sp. nov., an acetaldehyde- degrading bacterium isolated from mangrove sediment.</title>
        <authorList>
            <person name="Liu Y."/>
        </authorList>
    </citation>
    <scope>NUCLEOTIDE SEQUENCE [LARGE SCALE GENOMIC DNA]</scope>
    <source>
        <strain evidence="13">C32</strain>
    </source>
</reference>
<dbReference type="Gene3D" id="1.20.5.50">
    <property type="match status" value="1"/>
</dbReference>
<dbReference type="EMBL" id="JAKOGG010000001">
    <property type="protein sequence ID" value="MCS4554866.1"/>
    <property type="molecule type" value="Genomic_DNA"/>
</dbReference>
<dbReference type="SUPFAM" id="SSF102829">
    <property type="entry name" value="Cell division protein ZapA-like"/>
    <property type="match status" value="1"/>
</dbReference>
<evidence type="ECO:0000256" key="7">
    <source>
        <dbReference type="ARBA" id="ARBA00023210"/>
    </source>
</evidence>
<proteinExistence type="inferred from homology"/>
<organism evidence="12 13">
    <name type="scientific">Shewanella electrica</name>
    <dbReference type="NCBI Taxonomy" id="515560"/>
    <lineage>
        <taxon>Bacteria</taxon>
        <taxon>Pseudomonadati</taxon>
        <taxon>Pseudomonadota</taxon>
        <taxon>Gammaproteobacteria</taxon>
        <taxon>Alteromonadales</taxon>
        <taxon>Shewanellaceae</taxon>
        <taxon>Shewanella</taxon>
    </lineage>
</organism>
<comment type="subunit">
    <text evidence="10">Homodimer. Interacts with FtsZ.</text>
</comment>
<comment type="function">
    <text evidence="9">Activator of cell division through the inhibition of FtsZ GTPase activity, therefore promoting FtsZ assembly into bundles of protofilaments necessary for the formation of the division Z ring. It is recruited early at mid-cell but it is not essential for cell division.</text>
</comment>
<evidence type="ECO:0000313" key="13">
    <source>
        <dbReference type="Proteomes" id="UP001201549"/>
    </source>
</evidence>
<dbReference type="PANTHER" id="PTHR34981:SF1">
    <property type="entry name" value="CELL DIVISION PROTEIN ZAPA"/>
    <property type="match status" value="1"/>
</dbReference>
<dbReference type="Pfam" id="PF05164">
    <property type="entry name" value="ZapA"/>
    <property type="match status" value="1"/>
</dbReference>
<dbReference type="RefSeq" id="WP_238894155.1">
    <property type="nucleotide sequence ID" value="NZ_JAKOGG010000001.1"/>
</dbReference>
<keyword evidence="13" id="KW-1185">Reference proteome</keyword>
<gene>
    <name evidence="12" type="primary">zapA</name>
    <name evidence="12" type="ORF">L9G74_00260</name>
</gene>
<dbReference type="InterPro" id="IPR042233">
    <property type="entry name" value="Cell_div_ZapA_N"/>
</dbReference>
<evidence type="ECO:0000256" key="10">
    <source>
        <dbReference type="ARBA" id="ARBA00026068"/>
    </source>
</evidence>
<dbReference type="InterPro" id="IPR036192">
    <property type="entry name" value="Cell_div_ZapA-like_sf"/>
</dbReference>
<name>A0ABT2FHZ7_9GAMM</name>
<sequence length="102" mass="11548">MSTNAVDITLMGRSYSIACPAGQEKALKLVAHNIEQQLTQLKSRTNSLSREDLLVMAALNIGHELLTEKMKNQEYMEQMDDRIRVLQSTLEQALVERSVSRD</sequence>
<evidence type="ECO:0000256" key="5">
    <source>
        <dbReference type="ARBA" id="ARBA00022618"/>
    </source>
</evidence>
<comment type="caution">
    <text evidence="12">The sequence shown here is derived from an EMBL/GenBank/DDBJ whole genome shotgun (WGS) entry which is preliminary data.</text>
</comment>
<protein>
    <recommendedName>
        <fullName evidence="3">Cell division protein ZapA</fullName>
    </recommendedName>
    <alternativeName>
        <fullName evidence="11">Z ring-associated protein ZapA</fullName>
    </alternativeName>
</protein>
<evidence type="ECO:0000256" key="1">
    <source>
        <dbReference type="ARBA" id="ARBA00004496"/>
    </source>
</evidence>
<keyword evidence="8" id="KW-0131">Cell cycle</keyword>
<evidence type="ECO:0000256" key="6">
    <source>
        <dbReference type="ARBA" id="ARBA00023054"/>
    </source>
</evidence>
<reference evidence="12 13" key="1">
    <citation type="submission" date="2022-02" db="EMBL/GenBank/DDBJ databases">
        <authorList>
            <person name="Zhuang L."/>
        </authorList>
    </citation>
    <scope>NUCLEOTIDE SEQUENCE [LARGE SCALE GENOMIC DNA]</scope>
    <source>
        <strain evidence="12 13">C32</strain>
    </source>
</reference>
<evidence type="ECO:0000256" key="8">
    <source>
        <dbReference type="ARBA" id="ARBA00023306"/>
    </source>
</evidence>
<keyword evidence="7" id="KW-0717">Septation</keyword>
<dbReference type="Proteomes" id="UP001201549">
    <property type="component" value="Unassembled WGS sequence"/>
</dbReference>
<dbReference type="PANTHER" id="PTHR34981">
    <property type="entry name" value="CELL DIVISION PROTEIN ZAPA"/>
    <property type="match status" value="1"/>
</dbReference>
<keyword evidence="5 12" id="KW-0132">Cell division</keyword>
<dbReference type="InterPro" id="IPR007838">
    <property type="entry name" value="Cell_div_ZapA-like"/>
</dbReference>
<evidence type="ECO:0000256" key="11">
    <source>
        <dbReference type="ARBA" id="ARBA00033158"/>
    </source>
</evidence>
<dbReference type="NCBIfam" id="NF008209">
    <property type="entry name" value="PRK10972.1"/>
    <property type="match status" value="1"/>
</dbReference>
<keyword evidence="6" id="KW-0175">Coiled coil</keyword>
<evidence type="ECO:0000256" key="2">
    <source>
        <dbReference type="ARBA" id="ARBA00010074"/>
    </source>
</evidence>
<dbReference type="GO" id="GO:0051301">
    <property type="term" value="P:cell division"/>
    <property type="evidence" value="ECO:0007669"/>
    <property type="project" value="UniProtKB-KW"/>
</dbReference>
<evidence type="ECO:0000256" key="4">
    <source>
        <dbReference type="ARBA" id="ARBA00022490"/>
    </source>
</evidence>
<dbReference type="Gene3D" id="3.30.160.880">
    <property type="entry name" value="Cell division protein ZapA protomer, N-terminal domain"/>
    <property type="match status" value="1"/>
</dbReference>
<comment type="subcellular location">
    <subcellularLocation>
        <location evidence="1">Cytoplasm</location>
    </subcellularLocation>
</comment>
<comment type="similarity">
    <text evidence="2">Belongs to the ZapA family. Type 1 subfamily.</text>
</comment>